<dbReference type="Pfam" id="PF00089">
    <property type="entry name" value="Trypsin"/>
    <property type="match status" value="1"/>
</dbReference>
<dbReference type="InterPro" id="IPR043504">
    <property type="entry name" value="Peptidase_S1_PA_chymotrypsin"/>
</dbReference>
<dbReference type="GO" id="GO:0006508">
    <property type="term" value="P:proteolysis"/>
    <property type="evidence" value="ECO:0007669"/>
    <property type="project" value="InterPro"/>
</dbReference>
<dbReference type="InterPro" id="IPR051487">
    <property type="entry name" value="Ser/Thr_Proteases_Immune/Dev"/>
</dbReference>
<dbReference type="PRINTS" id="PR00722">
    <property type="entry name" value="CHYMOTRYPSIN"/>
</dbReference>
<dbReference type="PROSITE" id="PS50240">
    <property type="entry name" value="TRYPSIN_DOM"/>
    <property type="match status" value="1"/>
</dbReference>
<organism evidence="4 5">
    <name type="scientific">Thamnocephalis sphaerospora</name>
    <dbReference type="NCBI Taxonomy" id="78915"/>
    <lineage>
        <taxon>Eukaryota</taxon>
        <taxon>Fungi</taxon>
        <taxon>Fungi incertae sedis</taxon>
        <taxon>Zoopagomycota</taxon>
        <taxon>Zoopagomycotina</taxon>
        <taxon>Zoopagomycetes</taxon>
        <taxon>Zoopagales</taxon>
        <taxon>Sigmoideomycetaceae</taxon>
        <taxon>Thamnocephalis</taxon>
    </lineage>
</organism>
<keyword evidence="5" id="KW-1185">Reference proteome</keyword>
<dbReference type="Gene3D" id="2.40.10.10">
    <property type="entry name" value="Trypsin-like serine proteases"/>
    <property type="match status" value="1"/>
</dbReference>
<dbReference type="InterPro" id="IPR001314">
    <property type="entry name" value="Peptidase_S1A"/>
</dbReference>
<evidence type="ECO:0000259" key="3">
    <source>
        <dbReference type="PROSITE" id="PS50240"/>
    </source>
</evidence>
<feature type="domain" description="Peptidase S1" evidence="3">
    <location>
        <begin position="45"/>
        <end position="213"/>
    </location>
</feature>
<dbReference type="GO" id="GO:0004252">
    <property type="term" value="F:serine-type endopeptidase activity"/>
    <property type="evidence" value="ECO:0007669"/>
    <property type="project" value="InterPro"/>
</dbReference>
<feature type="chain" id="PRO_5020861857" evidence="2">
    <location>
        <begin position="27"/>
        <end position="213"/>
    </location>
</feature>
<accession>A0A4P9XG44</accession>
<dbReference type="AlphaFoldDB" id="A0A4P9XG44"/>
<protein>
    <submittedName>
        <fullName evidence="4">Trypsin-like cysteine/serine peptidase domain-containing protein</fullName>
    </submittedName>
</protein>
<dbReference type="EMBL" id="KZ993624">
    <property type="protein sequence ID" value="RKP04562.1"/>
    <property type="molecule type" value="Genomic_DNA"/>
</dbReference>
<dbReference type="PROSITE" id="PS00134">
    <property type="entry name" value="TRYPSIN_HIS"/>
    <property type="match status" value="1"/>
</dbReference>
<dbReference type="PANTHER" id="PTHR24256">
    <property type="entry name" value="TRYPTASE-RELATED"/>
    <property type="match status" value="1"/>
</dbReference>
<dbReference type="SMART" id="SM00020">
    <property type="entry name" value="Tryp_SPc"/>
    <property type="match status" value="1"/>
</dbReference>
<evidence type="ECO:0000313" key="5">
    <source>
        <dbReference type="Proteomes" id="UP000271241"/>
    </source>
</evidence>
<dbReference type="OrthoDB" id="6380398at2759"/>
<name>A0A4P9XG44_9FUNG</name>
<evidence type="ECO:0000256" key="2">
    <source>
        <dbReference type="SAM" id="SignalP"/>
    </source>
</evidence>
<dbReference type="InterPro" id="IPR001254">
    <property type="entry name" value="Trypsin_dom"/>
</dbReference>
<dbReference type="SUPFAM" id="SSF50494">
    <property type="entry name" value="Trypsin-like serine proteases"/>
    <property type="match status" value="1"/>
</dbReference>
<sequence>MSRLLHTWLAALTVVAAVALSSAVTAVSTTTAPTGLRHGTTQAMLVGGTLANDGAFPFAVKLLRDGRVMCAGSVLSDTWILTAAHCLYESSGNASGGSNINVTDPGRLLVAIGWALDDSRVFSVKRAVLDPDLDVALGGGRNDIGLIQLADPLELATSPDDPLLLSPGNRMLPVRRWPPNRPIPTGPYLAVGWGRTEDQESTAGLRSVPLLPS</sequence>
<dbReference type="Proteomes" id="UP000271241">
    <property type="component" value="Unassembled WGS sequence"/>
</dbReference>
<dbReference type="InterPro" id="IPR018114">
    <property type="entry name" value="TRYPSIN_HIS"/>
</dbReference>
<proteinExistence type="predicted"/>
<keyword evidence="1" id="KW-1015">Disulfide bond</keyword>
<feature type="non-terminal residue" evidence="4">
    <location>
        <position position="213"/>
    </location>
</feature>
<keyword evidence="2" id="KW-0732">Signal</keyword>
<dbReference type="InterPro" id="IPR009003">
    <property type="entry name" value="Peptidase_S1_PA"/>
</dbReference>
<feature type="signal peptide" evidence="2">
    <location>
        <begin position="1"/>
        <end position="26"/>
    </location>
</feature>
<evidence type="ECO:0000313" key="4">
    <source>
        <dbReference type="EMBL" id="RKP04562.1"/>
    </source>
</evidence>
<dbReference type="STRING" id="78915.A0A4P9XG44"/>
<evidence type="ECO:0000256" key="1">
    <source>
        <dbReference type="ARBA" id="ARBA00023157"/>
    </source>
</evidence>
<reference evidence="5" key="1">
    <citation type="journal article" date="2018" name="Nat. Microbiol.">
        <title>Leveraging single-cell genomics to expand the fungal tree of life.</title>
        <authorList>
            <person name="Ahrendt S.R."/>
            <person name="Quandt C.A."/>
            <person name="Ciobanu D."/>
            <person name="Clum A."/>
            <person name="Salamov A."/>
            <person name="Andreopoulos B."/>
            <person name="Cheng J.F."/>
            <person name="Woyke T."/>
            <person name="Pelin A."/>
            <person name="Henrissat B."/>
            <person name="Reynolds N.K."/>
            <person name="Benny G.L."/>
            <person name="Smith M.E."/>
            <person name="James T.Y."/>
            <person name="Grigoriev I.V."/>
        </authorList>
    </citation>
    <scope>NUCLEOTIDE SEQUENCE [LARGE SCALE GENOMIC DNA]</scope>
    <source>
        <strain evidence="5">RSA 1356</strain>
    </source>
</reference>
<gene>
    <name evidence="4" type="ORF">THASP1DRAFT_33655</name>
</gene>